<dbReference type="KEGG" id="dpo:4817940"/>
<gene>
    <name evidence="13 14" type="primary">DIP-kappa</name>
</gene>
<dbReference type="InterPro" id="IPR036179">
    <property type="entry name" value="Ig-like_dom_sf"/>
</dbReference>
<keyword evidence="6" id="KW-1015">Disulfide bond</keyword>
<dbReference type="FunFam" id="2.60.40.10:FF:000392">
    <property type="entry name" value="CLUMA_CG000981, isoform A"/>
    <property type="match status" value="1"/>
</dbReference>
<protein>
    <submittedName>
        <fullName evidence="13 14">Uncharacterized protein DIP-kappa isoform X1</fullName>
    </submittedName>
</protein>
<evidence type="ECO:0000259" key="11">
    <source>
        <dbReference type="PROSITE" id="PS50835"/>
    </source>
</evidence>
<keyword evidence="3" id="KW-0732">Signal</keyword>
<dbReference type="GO" id="GO:0005886">
    <property type="term" value="C:plasma membrane"/>
    <property type="evidence" value="ECO:0007669"/>
    <property type="project" value="UniProtKB-SubCell"/>
</dbReference>
<dbReference type="SMART" id="SM00409">
    <property type="entry name" value="IG"/>
    <property type="match status" value="3"/>
</dbReference>
<dbReference type="InterPro" id="IPR051170">
    <property type="entry name" value="Neural/epithelial_adhesion"/>
</dbReference>
<keyword evidence="10" id="KW-1133">Transmembrane helix</keyword>
<dbReference type="InterPro" id="IPR003599">
    <property type="entry name" value="Ig_sub"/>
</dbReference>
<dbReference type="Pfam" id="PF07679">
    <property type="entry name" value="I-set"/>
    <property type="match status" value="1"/>
</dbReference>
<evidence type="ECO:0000256" key="6">
    <source>
        <dbReference type="ARBA" id="ARBA00023157"/>
    </source>
</evidence>
<evidence type="ECO:0000256" key="1">
    <source>
        <dbReference type="ARBA" id="ARBA00004236"/>
    </source>
</evidence>
<dbReference type="FunFam" id="2.60.40.10:FF:000328">
    <property type="entry name" value="CLUMA_CG000981, isoform A"/>
    <property type="match status" value="1"/>
</dbReference>
<evidence type="ECO:0000256" key="10">
    <source>
        <dbReference type="SAM" id="Phobius"/>
    </source>
</evidence>
<evidence type="ECO:0000256" key="4">
    <source>
        <dbReference type="ARBA" id="ARBA00022737"/>
    </source>
</evidence>
<evidence type="ECO:0000313" key="12">
    <source>
        <dbReference type="Proteomes" id="UP000001819"/>
    </source>
</evidence>
<dbReference type="RefSeq" id="XP_001357312.3">
    <property type="nucleotide sequence ID" value="XM_001357276.4"/>
</dbReference>
<feature type="domain" description="Ig-like" evidence="11">
    <location>
        <begin position="80"/>
        <end position="165"/>
    </location>
</feature>
<keyword evidence="7" id="KW-0325">Glycoprotein</keyword>
<evidence type="ECO:0000256" key="8">
    <source>
        <dbReference type="ARBA" id="ARBA00023319"/>
    </source>
</evidence>
<proteinExistence type="predicted"/>
<keyword evidence="8" id="KW-0393">Immunoglobulin domain</keyword>
<evidence type="ECO:0000256" key="9">
    <source>
        <dbReference type="SAM" id="MobiDB-lite"/>
    </source>
</evidence>
<dbReference type="SMART" id="SM00408">
    <property type="entry name" value="IGc2"/>
    <property type="match status" value="3"/>
</dbReference>
<feature type="region of interest" description="Disordered" evidence="9">
    <location>
        <begin position="420"/>
        <end position="451"/>
    </location>
</feature>
<dbReference type="SUPFAM" id="SSF48726">
    <property type="entry name" value="Immunoglobulin"/>
    <property type="match status" value="3"/>
</dbReference>
<dbReference type="AlphaFoldDB" id="A0A6I8ULH6"/>
<dbReference type="InterPro" id="IPR003598">
    <property type="entry name" value="Ig_sub2"/>
</dbReference>
<evidence type="ECO:0000256" key="2">
    <source>
        <dbReference type="ARBA" id="ARBA00022475"/>
    </source>
</evidence>
<dbReference type="FunFam" id="2.60.40.10:FF:000376">
    <property type="entry name" value="CLUMA_CG000981, isoform A"/>
    <property type="match status" value="1"/>
</dbReference>
<sequence length="686" mass="77115">MSEPHWPPRPRKRLRQCLRPQASVRVRVRVRARHLATLLIINAAVTMLMTATPALAEIPSKGKHTRLDTQQTAQEDADFPRFAEPIANVTVSIGRDALLACVVENLKGYKVAWVRVDTQTILSIHHNVISQNSRISLTYNDHRSWYLHIKEVEETDRGWYMCQVNTDPMRSRKGYLQVVVPPMIVEGMTSNDMVVREGQNVSLMCKARGYPEPYVMWRREDGEEMLIGGEHVNVVDGELLHITKVSRLHMAAYLCVASNGVPPSISKRVHLRVQFPPMLSIPNQLEGAYVGQDVILECHTEAYPASINYWTTERGDMIISDTSRAGDKYETTSTVSGYTKYMKLKIRAVGPNDFGTYRCVAKNSLGETDGNIKLDEMPTPTTAIISEMAMLNRSYDVKRRHRNKFDAANALPDYGVEEWRDGAQGNHAGNNGDNNQTPVRNPPGAFHNSAGSLAQHNLLGKIMRGIKTQSLGIFKRLSSSLPAALWLSTLSLSSPTRWRMSNMKNQPHTQETVVNGEPAAGCWESSTNSNTTIGSRSTTTINSLPFWAWQLRIFHIAHTPCVASTQNSKCQRQWQWKRQWQWQRQWQRQWPMLICIVILAGSFVVLLPMLLHFIGRHIATFSISTAHRQHLMLTFWAGAGNKVVAIHAAATRATKPTATTTTTTTTATSAARPNTFAMPCLRKFSR</sequence>
<dbReference type="Pfam" id="PF13927">
    <property type="entry name" value="Ig_3"/>
    <property type="match status" value="2"/>
</dbReference>
<feature type="domain" description="Ig-like" evidence="11">
    <location>
        <begin position="276"/>
        <end position="375"/>
    </location>
</feature>
<keyword evidence="12" id="KW-1185">Reference proteome</keyword>
<dbReference type="InterPro" id="IPR013783">
    <property type="entry name" value="Ig-like_fold"/>
</dbReference>
<dbReference type="PROSITE" id="PS50835">
    <property type="entry name" value="IG_LIKE"/>
    <property type="match status" value="3"/>
</dbReference>
<keyword evidence="5 10" id="KW-0472">Membrane</keyword>
<comment type="subcellular location">
    <subcellularLocation>
        <location evidence="1">Cell membrane</location>
    </subcellularLocation>
</comment>
<dbReference type="RefSeq" id="XP_033235361.1">
    <property type="nucleotide sequence ID" value="XM_033379470.1"/>
</dbReference>
<dbReference type="Gene3D" id="2.60.40.10">
    <property type="entry name" value="Immunoglobulins"/>
    <property type="match status" value="3"/>
</dbReference>
<dbReference type="Proteomes" id="UP000001819">
    <property type="component" value="Chromosome 4"/>
</dbReference>
<organism evidence="12 13">
    <name type="scientific">Drosophila pseudoobscura pseudoobscura</name>
    <name type="common">Fruit fly</name>
    <dbReference type="NCBI Taxonomy" id="46245"/>
    <lineage>
        <taxon>Eukaryota</taxon>
        <taxon>Metazoa</taxon>
        <taxon>Ecdysozoa</taxon>
        <taxon>Arthropoda</taxon>
        <taxon>Hexapoda</taxon>
        <taxon>Insecta</taxon>
        <taxon>Pterygota</taxon>
        <taxon>Neoptera</taxon>
        <taxon>Endopterygota</taxon>
        <taxon>Diptera</taxon>
        <taxon>Brachycera</taxon>
        <taxon>Muscomorpha</taxon>
        <taxon>Ephydroidea</taxon>
        <taxon>Drosophilidae</taxon>
        <taxon>Drosophila</taxon>
        <taxon>Sophophora</taxon>
    </lineage>
</organism>
<keyword evidence="4" id="KW-0677">Repeat</keyword>
<name>A0A6I8ULH6_DROPS</name>
<accession>A0A6I8ULH6</accession>
<evidence type="ECO:0000256" key="7">
    <source>
        <dbReference type="ARBA" id="ARBA00023180"/>
    </source>
</evidence>
<keyword evidence="10" id="KW-0812">Transmembrane</keyword>
<dbReference type="PANTHER" id="PTHR12231:SF253">
    <property type="entry name" value="DPR-INTERACTING PROTEIN ETA, ISOFORM B-RELATED"/>
    <property type="match status" value="1"/>
</dbReference>
<evidence type="ECO:0000313" key="13">
    <source>
        <dbReference type="RefSeq" id="XP_001357312.3"/>
    </source>
</evidence>
<feature type="compositionally biased region" description="Polar residues" evidence="9">
    <location>
        <begin position="427"/>
        <end position="439"/>
    </location>
</feature>
<feature type="domain" description="Ig-like" evidence="11">
    <location>
        <begin position="182"/>
        <end position="266"/>
    </location>
</feature>
<dbReference type="InterPro" id="IPR013098">
    <property type="entry name" value="Ig_I-set"/>
</dbReference>
<dbReference type="GO" id="GO:0043005">
    <property type="term" value="C:neuron projection"/>
    <property type="evidence" value="ECO:0007669"/>
    <property type="project" value="TreeGrafter"/>
</dbReference>
<feature type="transmembrane region" description="Helical" evidence="10">
    <location>
        <begin position="590"/>
        <end position="614"/>
    </location>
</feature>
<evidence type="ECO:0000313" key="14">
    <source>
        <dbReference type="RefSeq" id="XP_033235361.1"/>
    </source>
</evidence>
<keyword evidence="2" id="KW-1003">Cell membrane</keyword>
<reference evidence="13 14" key="1">
    <citation type="submission" date="2025-04" db="UniProtKB">
        <authorList>
            <consortium name="RefSeq"/>
        </authorList>
    </citation>
    <scope>IDENTIFICATION</scope>
    <source>
        <strain evidence="13 14">MV-25-SWS-2005</strain>
        <tissue evidence="13 14">Whole body</tissue>
    </source>
</reference>
<evidence type="ECO:0000256" key="5">
    <source>
        <dbReference type="ARBA" id="ARBA00023136"/>
    </source>
</evidence>
<dbReference type="InterPro" id="IPR007110">
    <property type="entry name" value="Ig-like_dom"/>
</dbReference>
<dbReference type="PANTHER" id="PTHR12231">
    <property type="entry name" value="CTX-RELATED TYPE I TRANSMEMBRANE PROTEIN"/>
    <property type="match status" value="1"/>
</dbReference>
<evidence type="ECO:0000256" key="3">
    <source>
        <dbReference type="ARBA" id="ARBA00022729"/>
    </source>
</evidence>